<keyword evidence="4 8" id="KW-0812">Transmembrane</keyword>
<evidence type="ECO:0000256" key="6">
    <source>
        <dbReference type="ARBA" id="ARBA00023136"/>
    </source>
</evidence>
<dbReference type="Pfam" id="PF00691">
    <property type="entry name" value="OmpA"/>
    <property type="match status" value="1"/>
</dbReference>
<comment type="subcellular location">
    <subcellularLocation>
        <location evidence="1">Cell membrane</location>
        <topology evidence="1">Single-pass membrane protein</topology>
    </subcellularLocation>
</comment>
<reference evidence="10 11" key="1">
    <citation type="journal article" date="2017" name="Genome Announc.">
        <title>Draft Genome Sequence of Romboutsia weinsteinii sp. nov. Strain CCRI-19649(T) Isolated from Surface Water.</title>
        <authorList>
            <person name="Maheux A.F."/>
            <person name="Boudreau D.K."/>
            <person name="Berube E."/>
            <person name="Boissinot M."/>
            <person name="Cantin P."/>
            <person name="Raymond F."/>
            <person name="Corbeil J."/>
            <person name="Omar R.F."/>
            <person name="Bergeron M.G."/>
        </authorList>
    </citation>
    <scope>NUCLEOTIDE SEQUENCE [LARGE SCALE GENOMIC DNA]</scope>
    <source>
        <strain evidence="10 11">CCRI-19649</strain>
    </source>
</reference>
<dbReference type="Pfam" id="PF13677">
    <property type="entry name" value="MotB_plug"/>
    <property type="match status" value="1"/>
</dbReference>
<dbReference type="PROSITE" id="PS51123">
    <property type="entry name" value="OMPA_2"/>
    <property type="match status" value="1"/>
</dbReference>
<dbReference type="GO" id="GO:0005886">
    <property type="term" value="C:plasma membrane"/>
    <property type="evidence" value="ECO:0007669"/>
    <property type="project" value="UniProtKB-SubCell"/>
</dbReference>
<keyword evidence="6 7" id="KW-0472">Membrane</keyword>
<dbReference type="PANTHER" id="PTHR30329:SF21">
    <property type="entry name" value="LIPOPROTEIN YIAD-RELATED"/>
    <property type="match status" value="1"/>
</dbReference>
<evidence type="ECO:0000256" key="1">
    <source>
        <dbReference type="ARBA" id="ARBA00004162"/>
    </source>
</evidence>
<keyword evidence="11" id="KW-1185">Reference proteome</keyword>
<comment type="caution">
    <text evidence="10">The sequence shown here is derived from an EMBL/GenBank/DDBJ whole genome shotgun (WGS) entry which is preliminary data.</text>
</comment>
<evidence type="ECO:0000313" key="11">
    <source>
        <dbReference type="Proteomes" id="UP000215694"/>
    </source>
</evidence>
<evidence type="ECO:0000256" key="8">
    <source>
        <dbReference type="SAM" id="Phobius"/>
    </source>
</evidence>
<accession>A0A371J844</accession>
<dbReference type="Gene3D" id="3.30.1330.60">
    <property type="entry name" value="OmpA-like domain"/>
    <property type="match status" value="1"/>
</dbReference>
<dbReference type="OrthoDB" id="9815217at2"/>
<comment type="similarity">
    <text evidence="2">Belongs to the MotB family.</text>
</comment>
<dbReference type="PANTHER" id="PTHR30329">
    <property type="entry name" value="STATOR ELEMENT OF FLAGELLAR MOTOR COMPLEX"/>
    <property type="match status" value="1"/>
</dbReference>
<keyword evidence="5 8" id="KW-1133">Transmembrane helix</keyword>
<keyword evidence="3" id="KW-1003">Cell membrane</keyword>
<name>A0A371J844_9FIRM</name>
<proteinExistence type="inferred from homology"/>
<dbReference type="Proteomes" id="UP000215694">
    <property type="component" value="Unassembled WGS sequence"/>
</dbReference>
<evidence type="ECO:0000256" key="4">
    <source>
        <dbReference type="ARBA" id="ARBA00022692"/>
    </source>
</evidence>
<dbReference type="CDD" id="cd07185">
    <property type="entry name" value="OmpA_C-like"/>
    <property type="match status" value="1"/>
</dbReference>
<evidence type="ECO:0000259" key="9">
    <source>
        <dbReference type="PROSITE" id="PS51123"/>
    </source>
</evidence>
<evidence type="ECO:0000256" key="7">
    <source>
        <dbReference type="PROSITE-ProRule" id="PRU00473"/>
    </source>
</evidence>
<organism evidence="10 11">
    <name type="scientific">Romboutsia weinsteinii</name>
    <dbReference type="NCBI Taxonomy" id="2020949"/>
    <lineage>
        <taxon>Bacteria</taxon>
        <taxon>Bacillati</taxon>
        <taxon>Bacillota</taxon>
        <taxon>Clostridia</taxon>
        <taxon>Peptostreptococcales</taxon>
        <taxon>Peptostreptococcaceae</taxon>
        <taxon>Romboutsia</taxon>
    </lineage>
</organism>
<dbReference type="AlphaFoldDB" id="A0A371J844"/>
<dbReference type="InterPro" id="IPR006665">
    <property type="entry name" value="OmpA-like"/>
</dbReference>
<evidence type="ECO:0000256" key="3">
    <source>
        <dbReference type="ARBA" id="ARBA00022475"/>
    </source>
</evidence>
<dbReference type="EMBL" id="NOJY02000004">
    <property type="protein sequence ID" value="RDY28932.1"/>
    <property type="molecule type" value="Genomic_DNA"/>
</dbReference>
<evidence type="ECO:0000313" key="10">
    <source>
        <dbReference type="EMBL" id="RDY28932.1"/>
    </source>
</evidence>
<feature type="transmembrane region" description="Helical" evidence="8">
    <location>
        <begin position="20"/>
        <end position="41"/>
    </location>
</feature>
<dbReference type="SUPFAM" id="SSF103088">
    <property type="entry name" value="OmpA-like"/>
    <property type="match status" value="1"/>
</dbReference>
<feature type="domain" description="OmpA-like" evidence="9">
    <location>
        <begin position="113"/>
        <end position="234"/>
    </location>
</feature>
<evidence type="ECO:0000256" key="5">
    <source>
        <dbReference type="ARBA" id="ARBA00022989"/>
    </source>
</evidence>
<sequence length="238" mass="27022">MLNNRAREEDVEDDIDANSWLTTYSDTITLLLTFFILLYSMSVIDNEKLKQVSGALHSELTGRPLLVENIDEVVDGVEPMIPEQSDYESLVEKVNIILSENDLQDAVKIREEDRGVALQLEESILFDQGNADLKEGSKTILDVISDILPKLDNQIVVEGHTDNVPINSSRYASNWELSTARSVNVLRYFVEQKNFEPTRLSATGYGEYRPLVENTSDENKSINRRVDIVIIEQKETDK</sequence>
<dbReference type="InterPro" id="IPR036737">
    <property type="entry name" value="OmpA-like_sf"/>
</dbReference>
<gene>
    <name evidence="10" type="ORF">CHL78_003150</name>
</gene>
<dbReference type="InterPro" id="IPR025713">
    <property type="entry name" value="MotB-like_N_dom"/>
</dbReference>
<dbReference type="RefSeq" id="WP_094368684.1">
    <property type="nucleotide sequence ID" value="NZ_NOJY02000004.1"/>
</dbReference>
<dbReference type="InterPro" id="IPR050330">
    <property type="entry name" value="Bact_OuterMem_StrucFunc"/>
</dbReference>
<evidence type="ECO:0000256" key="2">
    <source>
        <dbReference type="ARBA" id="ARBA00008914"/>
    </source>
</evidence>
<protein>
    <submittedName>
        <fullName evidence="10">Chemotaxis protein MotB</fullName>
    </submittedName>
</protein>